<evidence type="ECO:0000259" key="4">
    <source>
        <dbReference type="PROSITE" id="PS51891"/>
    </source>
</evidence>
<dbReference type="GO" id="GO:0016846">
    <property type="term" value="F:carbon-sulfur lyase activity"/>
    <property type="evidence" value="ECO:0007669"/>
    <property type="project" value="InterPro"/>
</dbReference>
<dbReference type="GO" id="GO:0046872">
    <property type="term" value="F:metal ion binding"/>
    <property type="evidence" value="ECO:0007669"/>
    <property type="project" value="UniProtKB-KW"/>
</dbReference>
<accession>A0A2B7YTQ2</accession>
<gene>
    <name evidence="5" type="ORF">AJ80_00902</name>
</gene>
<comment type="caution">
    <text evidence="5">The sequence shown here is derived from an EMBL/GenBank/DDBJ whole genome shotgun (WGS) entry which is preliminary data.</text>
</comment>
<comment type="similarity">
    <text evidence="1">Belongs to the Gfa family.</text>
</comment>
<sequence>MAEAAIPEAEKVTYNGSCHCKAVSFTFKIAPSIYEQDVMECSICVRNGYLLVYPNKGDIAFQGDSKKALKTYQFNTCSVDHFFCGTCGTSIGIKPVGEHPVLKDRFALNIRVIEDIDLEKVKTKKADGKNLA</sequence>
<dbReference type="Pfam" id="PF04828">
    <property type="entry name" value="GFA"/>
    <property type="match status" value="1"/>
</dbReference>
<evidence type="ECO:0000313" key="6">
    <source>
        <dbReference type="Proteomes" id="UP000224634"/>
    </source>
</evidence>
<evidence type="ECO:0000256" key="3">
    <source>
        <dbReference type="ARBA" id="ARBA00022833"/>
    </source>
</evidence>
<dbReference type="Gene3D" id="2.170.150.70">
    <property type="match status" value="1"/>
</dbReference>
<dbReference type="SUPFAM" id="SSF51316">
    <property type="entry name" value="Mss4-like"/>
    <property type="match status" value="1"/>
</dbReference>
<evidence type="ECO:0000256" key="2">
    <source>
        <dbReference type="ARBA" id="ARBA00022723"/>
    </source>
</evidence>
<dbReference type="PANTHER" id="PTHR28620:SF1">
    <property type="entry name" value="CENP-V_GFA DOMAIN-CONTAINING PROTEIN"/>
    <property type="match status" value="1"/>
</dbReference>
<keyword evidence="6" id="KW-1185">Reference proteome</keyword>
<dbReference type="PROSITE" id="PS51891">
    <property type="entry name" value="CENP_V_GFA"/>
    <property type="match status" value="1"/>
</dbReference>
<proteinExistence type="inferred from homology"/>
<protein>
    <recommendedName>
        <fullName evidence="4">CENP-V/GFA domain-containing protein</fullName>
    </recommendedName>
</protein>
<reference evidence="5 6" key="1">
    <citation type="submission" date="2017-10" db="EMBL/GenBank/DDBJ databases">
        <title>Comparative genomics in systemic dimorphic fungi from Ajellomycetaceae.</title>
        <authorList>
            <person name="Munoz J.F."/>
            <person name="Mcewen J.G."/>
            <person name="Clay O.K."/>
            <person name="Cuomo C.A."/>
        </authorList>
    </citation>
    <scope>NUCLEOTIDE SEQUENCE [LARGE SCALE GENOMIC DNA]</scope>
    <source>
        <strain evidence="5 6">UAMH7299</strain>
    </source>
</reference>
<dbReference type="OrthoDB" id="2993351at2759"/>
<keyword evidence="3" id="KW-0862">Zinc</keyword>
<dbReference type="EMBL" id="PDNA01000007">
    <property type="protein sequence ID" value="PGH27424.1"/>
    <property type="molecule type" value="Genomic_DNA"/>
</dbReference>
<dbReference type="AlphaFoldDB" id="A0A2B7YTQ2"/>
<evidence type="ECO:0000256" key="1">
    <source>
        <dbReference type="ARBA" id="ARBA00005495"/>
    </source>
</evidence>
<dbReference type="InterPro" id="IPR006913">
    <property type="entry name" value="CENP-V/GFA"/>
</dbReference>
<keyword evidence="2" id="KW-0479">Metal-binding</keyword>
<feature type="domain" description="CENP-V/GFA" evidence="4">
    <location>
        <begin position="14"/>
        <end position="132"/>
    </location>
</feature>
<dbReference type="InterPro" id="IPR052355">
    <property type="entry name" value="CENP-V-like"/>
</dbReference>
<dbReference type="Proteomes" id="UP000224634">
    <property type="component" value="Unassembled WGS sequence"/>
</dbReference>
<dbReference type="PANTHER" id="PTHR28620">
    <property type="entry name" value="CENTROMERE PROTEIN V"/>
    <property type="match status" value="1"/>
</dbReference>
<dbReference type="InterPro" id="IPR011057">
    <property type="entry name" value="Mss4-like_sf"/>
</dbReference>
<dbReference type="STRING" id="1447883.A0A2B7YTQ2"/>
<evidence type="ECO:0000313" key="5">
    <source>
        <dbReference type="EMBL" id="PGH27424.1"/>
    </source>
</evidence>
<organism evidence="5 6">
    <name type="scientific">Polytolypa hystricis (strain UAMH7299)</name>
    <dbReference type="NCBI Taxonomy" id="1447883"/>
    <lineage>
        <taxon>Eukaryota</taxon>
        <taxon>Fungi</taxon>
        <taxon>Dikarya</taxon>
        <taxon>Ascomycota</taxon>
        <taxon>Pezizomycotina</taxon>
        <taxon>Eurotiomycetes</taxon>
        <taxon>Eurotiomycetidae</taxon>
        <taxon>Onygenales</taxon>
        <taxon>Onygenales incertae sedis</taxon>
        <taxon>Polytolypa</taxon>
    </lineage>
</organism>
<name>A0A2B7YTQ2_POLH7</name>